<dbReference type="GeneID" id="87597812"/>
<dbReference type="PATRIC" id="fig|136160.3.peg.2039"/>
<dbReference type="PANTHER" id="PTHR10443:SF12">
    <property type="entry name" value="DIPEPTIDASE"/>
    <property type="match status" value="1"/>
</dbReference>
<dbReference type="Gene3D" id="3.20.20.140">
    <property type="entry name" value="Metal-dependent hydrolases"/>
    <property type="match status" value="1"/>
</dbReference>
<dbReference type="PROSITE" id="PS00869">
    <property type="entry name" value="RENAL_DIPEPTIDASE_1"/>
    <property type="match status" value="1"/>
</dbReference>
<dbReference type="PROSITE" id="PS51365">
    <property type="entry name" value="RENAL_DIPEPTIDASE_2"/>
    <property type="match status" value="1"/>
</dbReference>
<sequence>MRIFDAHCDALLKLWEDPAKEYTDDPAIEANAVRLMEGGVRAQCFAIFVEPDIPFDQKFQVALQQAELFHEKILKKHPQFTFIERWDDLLTLDDDQIGAILTLEGADPFGDDPTKLKTLYRLGVRSLGLTWNQANLCADGVGEPRGGGLTEWGKAVVSLNNEHHVLTDVSHLSERGFWDVIEYAQFPVATHSNAKAICDHRRNLTDAQLKALIEAGGFIGIVFHPHFLTGTDDASIDDVMKHIEHICSLGGQKHVGFGSDFDGIPCFVDGLEHAGRFQWFMDELLKRYDEELVRGFAWDNFLKATPISYV</sequence>
<dbReference type="RefSeq" id="WP_053431025.1">
    <property type="nucleotide sequence ID" value="NZ_CP040441.1"/>
</dbReference>
<dbReference type="AlphaFoldDB" id="A0A0M0KJ64"/>
<gene>
    <name evidence="1" type="ORF">AMD02_08510</name>
</gene>
<dbReference type="InterPro" id="IPR008257">
    <property type="entry name" value="Pept_M19"/>
</dbReference>
<dbReference type="SUPFAM" id="SSF51556">
    <property type="entry name" value="Metallo-dependent hydrolases"/>
    <property type="match status" value="1"/>
</dbReference>
<proteinExistence type="predicted"/>
<dbReference type="GO" id="GO:0070573">
    <property type="term" value="F:metallodipeptidase activity"/>
    <property type="evidence" value="ECO:0007669"/>
    <property type="project" value="InterPro"/>
</dbReference>
<accession>A0A0M0KJ64</accession>
<organism evidence="1">
    <name type="scientific">Halalkalibacterium halodurans</name>
    <name type="common">Bacillus halodurans</name>
    <dbReference type="NCBI Taxonomy" id="86665"/>
    <lineage>
        <taxon>Bacteria</taxon>
        <taxon>Bacillati</taxon>
        <taxon>Bacillota</taxon>
        <taxon>Bacilli</taxon>
        <taxon>Bacillales</taxon>
        <taxon>Bacillaceae</taxon>
        <taxon>Halalkalibacterium (ex Joshi et al. 2022)</taxon>
    </lineage>
</organism>
<protein>
    <submittedName>
        <fullName evidence="1">Diguanylate cyclase</fullName>
    </submittedName>
</protein>
<dbReference type="PANTHER" id="PTHR10443">
    <property type="entry name" value="MICROSOMAL DIPEPTIDASE"/>
    <property type="match status" value="1"/>
</dbReference>
<reference evidence="1" key="1">
    <citation type="submission" date="2015-08" db="EMBL/GenBank/DDBJ databases">
        <title>Complete DNA Sequence of Pseudomonas syringae pv. actinidiae, the Causal Agent of Kiwifruit Canker Disease.</title>
        <authorList>
            <person name="Rikkerink E.H.A."/>
            <person name="Fineran P.C."/>
        </authorList>
    </citation>
    <scope>NUCLEOTIDE SEQUENCE</scope>
    <source>
        <strain evidence="1">DSM 13666</strain>
    </source>
</reference>
<dbReference type="GO" id="GO:0006508">
    <property type="term" value="P:proteolysis"/>
    <property type="evidence" value="ECO:0007669"/>
    <property type="project" value="InterPro"/>
</dbReference>
<dbReference type="Pfam" id="PF01244">
    <property type="entry name" value="Peptidase_M19"/>
    <property type="match status" value="1"/>
</dbReference>
<comment type="caution">
    <text evidence="1">The sequence shown here is derived from an EMBL/GenBank/DDBJ whole genome shotgun (WGS) entry which is preliminary data.</text>
</comment>
<dbReference type="InterPro" id="IPR000180">
    <property type="entry name" value="Dipep_AS"/>
</dbReference>
<dbReference type="CDD" id="cd01301">
    <property type="entry name" value="rDP_like"/>
    <property type="match status" value="1"/>
</dbReference>
<evidence type="ECO:0000313" key="1">
    <source>
        <dbReference type="EMBL" id="KOO38906.1"/>
    </source>
</evidence>
<name>A0A0M0KJ64_ALKHA</name>
<dbReference type="InterPro" id="IPR032466">
    <property type="entry name" value="Metal_Hydrolase"/>
</dbReference>
<dbReference type="EMBL" id="LILD01000001">
    <property type="protein sequence ID" value="KOO38906.1"/>
    <property type="molecule type" value="Genomic_DNA"/>
</dbReference>